<dbReference type="Gene3D" id="3.10.129.10">
    <property type="entry name" value="Hotdog Thioesterase"/>
    <property type="match status" value="1"/>
</dbReference>
<comment type="caution">
    <text evidence="1">The sequence shown here is derived from an EMBL/GenBank/DDBJ whole genome shotgun (WGS) entry which is preliminary data.</text>
</comment>
<evidence type="ECO:0000313" key="2">
    <source>
        <dbReference type="Proteomes" id="UP001161405"/>
    </source>
</evidence>
<dbReference type="Proteomes" id="UP001161405">
    <property type="component" value="Unassembled WGS sequence"/>
</dbReference>
<proteinExistence type="predicted"/>
<reference evidence="1" key="2">
    <citation type="submission" date="2023-01" db="EMBL/GenBank/DDBJ databases">
        <title>Draft genome sequence of Maritalea porphyrae strain NBRC 107169.</title>
        <authorList>
            <person name="Sun Q."/>
            <person name="Mori K."/>
        </authorList>
    </citation>
    <scope>NUCLEOTIDE SEQUENCE</scope>
    <source>
        <strain evidence="1">NBRC 107169</strain>
    </source>
</reference>
<protein>
    <submittedName>
        <fullName evidence="1">4-hydroxybenzoyl-CoA thioesterase</fullName>
    </submittedName>
</protein>
<sequence length="138" mass="15937">MAAFQYDQPVMFRHCDPAKIVFYPRYFEMVNTVIETWFEREANYPFLTMFDDANTGVPTAAIETRFHAPSRMGDMLNWTLQVTRLGGTSVSFDIDAHCKDQKRVSVVTTLVHVDGQTGKPKSWPQAVRDNIHNFMERT</sequence>
<name>A0ABQ5UMD4_9HYPH</name>
<accession>A0ABQ5UMD4</accession>
<dbReference type="CDD" id="cd00586">
    <property type="entry name" value="4HBT"/>
    <property type="match status" value="1"/>
</dbReference>
<organism evidence="1 2">
    <name type="scientific">Maritalea porphyrae</name>
    <dbReference type="NCBI Taxonomy" id="880732"/>
    <lineage>
        <taxon>Bacteria</taxon>
        <taxon>Pseudomonadati</taxon>
        <taxon>Pseudomonadota</taxon>
        <taxon>Alphaproteobacteria</taxon>
        <taxon>Hyphomicrobiales</taxon>
        <taxon>Devosiaceae</taxon>
        <taxon>Maritalea</taxon>
    </lineage>
</organism>
<dbReference type="Pfam" id="PF13279">
    <property type="entry name" value="4HBT_2"/>
    <property type="match status" value="1"/>
</dbReference>
<dbReference type="InterPro" id="IPR029069">
    <property type="entry name" value="HotDog_dom_sf"/>
</dbReference>
<dbReference type="SUPFAM" id="SSF54637">
    <property type="entry name" value="Thioesterase/thiol ester dehydrase-isomerase"/>
    <property type="match status" value="1"/>
</dbReference>
<dbReference type="EMBL" id="BSNI01000001">
    <property type="protein sequence ID" value="GLQ16000.1"/>
    <property type="molecule type" value="Genomic_DNA"/>
</dbReference>
<evidence type="ECO:0000313" key="1">
    <source>
        <dbReference type="EMBL" id="GLQ16000.1"/>
    </source>
</evidence>
<dbReference type="RefSeq" id="WP_284361224.1">
    <property type="nucleotide sequence ID" value="NZ_BSNI01000001.1"/>
</dbReference>
<gene>
    <name evidence="1" type="ORF">GCM10007879_02490</name>
</gene>
<keyword evidence="2" id="KW-1185">Reference proteome</keyword>
<reference evidence="1" key="1">
    <citation type="journal article" date="2014" name="Int. J. Syst. Evol. Microbiol.">
        <title>Complete genome of a new Firmicutes species belonging to the dominant human colonic microbiota ('Ruminococcus bicirculans') reveals two chromosomes and a selective capacity to utilize plant glucans.</title>
        <authorList>
            <consortium name="NISC Comparative Sequencing Program"/>
            <person name="Wegmann U."/>
            <person name="Louis P."/>
            <person name="Goesmann A."/>
            <person name="Henrissat B."/>
            <person name="Duncan S.H."/>
            <person name="Flint H.J."/>
        </authorList>
    </citation>
    <scope>NUCLEOTIDE SEQUENCE</scope>
    <source>
        <strain evidence="1">NBRC 107169</strain>
    </source>
</reference>